<reference evidence="2" key="1">
    <citation type="journal article" date="2014" name="Int. J. Syst. Evol. Microbiol.">
        <title>Complete genome sequence of Corynebacterium casei LMG S-19264T (=DSM 44701T), isolated from a smear-ripened cheese.</title>
        <authorList>
            <consortium name="US DOE Joint Genome Institute (JGI-PGF)"/>
            <person name="Walter F."/>
            <person name="Albersmeier A."/>
            <person name="Kalinowski J."/>
            <person name="Ruckert C."/>
        </authorList>
    </citation>
    <scope>NUCLEOTIDE SEQUENCE</scope>
    <source>
        <strain evidence="2">CGMCC 4.7368</strain>
    </source>
</reference>
<dbReference type="EMBL" id="BMNH01000017">
    <property type="protein sequence ID" value="GGO75509.1"/>
    <property type="molecule type" value="Genomic_DNA"/>
</dbReference>
<dbReference type="PANTHER" id="PTHR30137:SF18">
    <property type="entry name" value="CONSERVED PROTEIN"/>
    <property type="match status" value="1"/>
</dbReference>
<proteinExistence type="predicted"/>
<comment type="caution">
    <text evidence="2">The sequence shown here is derived from an EMBL/GenBank/DDBJ whole genome shotgun (WGS) entry which is preliminary data.</text>
</comment>
<evidence type="ECO:0000313" key="3">
    <source>
        <dbReference type="Proteomes" id="UP000646523"/>
    </source>
</evidence>
<dbReference type="Proteomes" id="UP000646523">
    <property type="component" value="Unassembled WGS sequence"/>
</dbReference>
<protein>
    <submittedName>
        <fullName evidence="2">LLM class F420-dependent oxidoreductase</fullName>
    </submittedName>
</protein>
<gene>
    <name evidence="2" type="ORF">GCM10012289_50750</name>
</gene>
<dbReference type="AlphaFoldDB" id="A0A917Z5Q5"/>
<dbReference type="RefSeq" id="WP_189126662.1">
    <property type="nucleotide sequence ID" value="NZ_BMNH01000017.1"/>
</dbReference>
<accession>A0A917Z5Q5</accession>
<dbReference type="Gene3D" id="3.20.20.30">
    <property type="entry name" value="Luciferase-like domain"/>
    <property type="match status" value="1"/>
</dbReference>
<dbReference type="SUPFAM" id="SSF51679">
    <property type="entry name" value="Bacterial luciferase-like"/>
    <property type="match status" value="1"/>
</dbReference>
<feature type="domain" description="Luciferase-like" evidence="1">
    <location>
        <begin position="27"/>
        <end position="124"/>
    </location>
</feature>
<dbReference type="GO" id="GO:0005829">
    <property type="term" value="C:cytosol"/>
    <property type="evidence" value="ECO:0007669"/>
    <property type="project" value="TreeGrafter"/>
</dbReference>
<keyword evidence="3" id="KW-1185">Reference proteome</keyword>
<dbReference type="InterPro" id="IPR011251">
    <property type="entry name" value="Luciferase-like_dom"/>
</dbReference>
<evidence type="ECO:0000259" key="1">
    <source>
        <dbReference type="Pfam" id="PF00296"/>
    </source>
</evidence>
<sequence>MNGSTTPTIGRYGVFAAPSRQDPEVRAEAIAELEELGFSAVWAGNSTIEEAAGLVAATSRIVVATGIQGIWHYDALRTAERYAELEAAHPGRFLLGLGVSHPEFIEGYQRPYTAMNDYLDALDAAPAPVPRERRVLAALGPRMLRLARDRSAGAFPYLVTVEQVAAARQVLGEGPLLAPELGIVLKTDPDRARALARGALQPYLRLTNYADNWLRGGFAEDDLADGGSDRLVDELFAWGDDARIRARIEAFQAAGADHVVLQSISRHGPARPPREDWRRLAELLR</sequence>
<reference evidence="2" key="2">
    <citation type="submission" date="2020-09" db="EMBL/GenBank/DDBJ databases">
        <authorList>
            <person name="Sun Q."/>
            <person name="Zhou Y."/>
        </authorList>
    </citation>
    <scope>NUCLEOTIDE SEQUENCE</scope>
    <source>
        <strain evidence="2">CGMCC 4.7368</strain>
    </source>
</reference>
<evidence type="ECO:0000313" key="2">
    <source>
        <dbReference type="EMBL" id="GGO75509.1"/>
    </source>
</evidence>
<dbReference type="NCBIfam" id="TIGR03620">
    <property type="entry name" value="F420_MSMEG_4141"/>
    <property type="match status" value="1"/>
</dbReference>
<dbReference type="InterPro" id="IPR050766">
    <property type="entry name" value="Bact_Lucif_Oxidored"/>
</dbReference>
<dbReference type="PANTHER" id="PTHR30137">
    <property type="entry name" value="LUCIFERASE-LIKE MONOOXYGENASE"/>
    <property type="match status" value="1"/>
</dbReference>
<dbReference type="InterPro" id="IPR036661">
    <property type="entry name" value="Luciferase-like_sf"/>
</dbReference>
<dbReference type="InterPro" id="IPR019922">
    <property type="entry name" value="Lucif-like_OxRdatse_MSMEG_4141"/>
</dbReference>
<name>A0A917Z5Q5_9ACTN</name>
<dbReference type="GO" id="GO:0016705">
    <property type="term" value="F:oxidoreductase activity, acting on paired donors, with incorporation or reduction of molecular oxygen"/>
    <property type="evidence" value="ECO:0007669"/>
    <property type="project" value="InterPro"/>
</dbReference>
<organism evidence="2 3">
    <name type="scientific">Nonomuraea cavernae</name>
    <dbReference type="NCBI Taxonomy" id="2045107"/>
    <lineage>
        <taxon>Bacteria</taxon>
        <taxon>Bacillati</taxon>
        <taxon>Actinomycetota</taxon>
        <taxon>Actinomycetes</taxon>
        <taxon>Streptosporangiales</taxon>
        <taxon>Streptosporangiaceae</taxon>
        <taxon>Nonomuraea</taxon>
    </lineage>
</organism>
<dbReference type="Pfam" id="PF00296">
    <property type="entry name" value="Bac_luciferase"/>
    <property type="match status" value="1"/>
</dbReference>